<dbReference type="EMBL" id="CP011371">
    <property type="protein sequence ID" value="AKJ31697.1"/>
    <property type="molecule type" value="Genomic_DNA"/>
</dbReference>
<name>A0A0G3BQI0_9BURK</name>
<keyword evidence="4" id="KW-1185">Reference proteome</keyword>
<dbReference type="Proteomes" id="UP000035352">
    <property type="component" value="Chromosome"/>
</dbReference>
<gene>
    <name evidence="3" type="ORF">AAW51_5006</name>
</gene>
<dbReference type="AlphaFoldDB" id="A0A0G3BQI0"/>
<feature type="compositionally biased region" description="Basic and acidic residues" evidence="1">
    <location>
        <begin position="306"/>
        <end position="318"/>
    </location>
</feature>
<feature type="transmembrane region" description="Helical" evidence="2">
    <location>
        <begin position="193"/>
        <end position="226"/>
    </location>
</feature>
<feature type="transmembrane region" description="Helical" evidence="2">
    <location>
        <begin position="246"/>
        <end position="273"/>
    </location>
</feature>
<accession>A0A0G3BQI0</accession>
<feature type="transmembrane region" description="Helical" evidence="2">
    <location>
        <begin position="129"/>
        <end position="154"/>
    </location>
</feature>
<proteinExistence type="predicted"/>
<feature type="region of interest" description="Disordered" evidence="1">
    <location>
        <begin position="306"/>
        <end position="402"/>
    </location>
</feature>
<evidence type="ECO:0000256" key="1">
    <source>
        <dbReference type="SAM" id="MobiDB-lite"/>
    </source>
</evidence>
<feature type="transmembrane region" description="Helical" evidence="2">
    <location>
        <begin position="24"/>
        <end position="43"/>
    </location>
</feature>
<reference evidence="3 4" key="1">
    <citation type="submission" date="2015-05" db="EMBL/GenBank/DDBJ databases">
        <authorList>
            <person name="Tang B."/>
            <person name="Yu Y."/>
        </authorList>
    </citation>
    <scope>NUCLEOTIDE SEQUENCE [LARGE SCALE GENOMIC DNA]</scope>
    <source>
        <strain evidence="3 4">DSM 7029</strain>
    </source>
</reference>
<evidence type="ECO:0000313" key="3">
    <source>
        <dbReference type="EMBL" id="AKJ31697.1"/>
    </source>
</evidence>
<evidence type="ECO:0000313" key="4">
    <source>
        <dbReference type="Proteomes" id="UP000035352"/>
    </source>
</evidence>
<dbReference type="STRING" id="413882.AAW51_5006"/>
<organism evidence="3 4">
    <name type="scientific">Caldimonas brevitalea</name>
    <dbReference type="NCBI Taxonomy" id="413882"/>
    <lineage>
        <taxon>Bacteria</taxon>
        <taxon>Pseudomonadati</taxon>
        <taxon>Pseudomonadota</taxon>
        <taxon>Betaproteobacteria</taxon>
        <taxon>Burkholderiales</taxon>
        <taxon>Sphaerotilaceae</taxon>
        <taxon>Caldimonas</taxon>
    </lineage>
</organism>
<feature type="transmembrane region" description="Helical" evidence="2">
    <location>
        <begin position="99"/>
        <end position="123"/>
    </location>
</feature>
<dbReference type="KEGG" id="pbh:AAW51_5006"/>
<feature type="transmembrane region" description="Helical" evidence="2">
    <location>
        <begin position="49"/>
        <end position="69"/>
    </location>
</feature>
<keyword evidence="2" id="KW-0812">Transmembrane</keyword>
<keyword evidence="2" id="KW-0472">Membrane</keyword>
<protein>
    <submittedName>
        <fullName evidence="3">Uncharacterized protein</fullName>
    </submittedName>
</protein>
<sequence length="423" mass="42729">MFGMVGTGPHGLTRIGEAWRNGPALVTLVATFVAAALLIGLGAATGVALLMFVFGLLAWGLVLLGLAAAGRQFMDQAQGLPVTGSAAAFGGSPMAVARLLGLALVCSLVVVAWLAVAALLLFFCKIPLLGGVLLVGVVPLLVFSGALLFLGLYVTWGLAAPALFEGHTLKRALSQLWAIITDRPLEAFLRLMLLFALVGLIAALTMAFIGAGFGITAGLAASILGGDIGQMLGGPDMPQVSDSVSAGGHFGAGLGIGIVWAVVGAVFAALLLYGLCLSYLRLTADLDTTAAEAAVDTALARTREKAQQAAEDARRRAQELQAAARQRAEQVRRGAPASAAPSAESGTVPNAPSPAVVAPGGDPPLADDWESPPKGQGPAAPDDAGVGDGVQEPGAPGLLRCPSCKTVVAPTDTFCGACGRKLD</sequence>
<feature type="compositionally biased region" description="Low complexity" evidence="1">
    <location>
        <begin position="333"/>
        <end position="364"/>
    </location>
</feature>
<evidence type="ECO:0000256" key="2">
    <source>
        <dbReference type="SAM" id="Phobius"/>
    </source>
</evidence>
<keyword evidence="2" id="KW-1133">Transmembrane helix</keyword>